<evidence type="ECO:0000256" key="5">
    <source>
        <dbReference type="ARBA" id="ARBA00023157"/>
    </source>
</evidence>
<organism evidence="10 11">
    <name type="scientific">Microcaecilia unicolor</name>
    <dbReference type="NCBI Taxonomy" id="1415580"/>
    <lineage>
        <taxon>Eukaryota</taxon>
        <taxon>Metazoa</taxon>
        <taxon>Chordata</taxon>
        <taxon>Craniata</taxon>
        <taxon>Vertebrata</taxon>
        <taxon>Euteleostomi</taxon>
        <taxon>Amphibia</taxon>
        <taxon>Gymnophiona</taxon>
        <taxon>Siphonopidae</taxon>
        <taxon>Microcaecilia</taxon>
    </lineage>
</organism>
<dbReference type="GO" id="GO:0007160">
    <property type="term" value="P:cell-matrix adhesion"/>
    <property type="evidence" value="ECO:0007669"/>
    <property type="project" value="TreeGrafter"/>
</dbReference>
<dbReference type="SUPFAM" id="SSF50923">
    <property type="entry name" value="Hemopexin-like domain"/>
    <property type="match status" value="1"/>
</dbReference>
<dbReference type="AlphaFoldDB" id="A0A6P7WW44"/>
<keyword evidence="10" id="KW-1185">Reference proteome</keyword>
<dbReference type="InterPro" id="IPR018487">
    <property type="entry name" value="Hemopexin-like_repeat"/>
</dbReference>
<feature type="chain" id="PRO_5027610887" evidence="8">
    <location>
        <begin position="21"/>
        <end position="454"/>
    </location>
</feature>
<evidence type="ECO:0000256" key="8">
    <source>
        <dbReference type="SAM" id="SignalP"/>
    </source>
</evidence>
<dbReference type="FunCoup" id="A0A6P7WW44">
    <property type="interactions" value="503"/>
</dbReference>
<dbReference type="Gene3D" id="4.10.410.20">
    <property type="match status" value="1"/>
</dbReference>
<dbReference type="GeneID" id="115456891"/>
<dbReference type="CDD" id="cd00094">
    <property type="entry name" value="HX"/>
    <property type="match status" value="1"/>
</dbReference>
<dbReference type="OrthoDB" id="9898692at2759"/>
<dbReference type="GO" id="GO:0050840">
    <property type="term" value="F:extracellular matrix binding"/>
    <property type="evidence" value="ECO:0007669"/>
    <property type="project" value="TreeGrafter"/>
</dbReference>
<evidence type="ECO:0000256" key="2">
    <source>
        <dbReference type="ARBA" id="ARBA00022525"/>
    </source>
</evidence>
<dbReference type="InterPro" id="IPR001212">
    <property type="entry name" value="Somatomedin_B_dom"/>
</dbReference>
<dbReference type="InterPro" id="IPR020436">
    <property type="entry name" value="SMB_chordata"/>
</dbReference>
<dbReference type="GO" id="GO:0005044">
    <property type="term" value="F:scavenger receptor activity"/>
    <property type="evidence" value="ECO:0007669"/>
    <property type="project" value="InterPro"/>
</dbReference>
<feature type="signal peptide" evidence="8">
    <location>
        <begin position="1"/>
        <end position="20"/>
    </location>
</feature>
<proteinExistence type="predicted"/>
<gene>
    <name evidence="11" type="primary">VTN</name>
</gene>
<dbReference type="InterPro" id="IPR018486">
    <property type="entry name" value="Hemopexin_CS"/>
</dbReference>
<feature type="domain" description="SMB" evidence="9">
    <location>
        <begin position="21"/>
        <end position="64"/>
    </location>
</feature>
<dbReference type="PANTHER" id="PTHR22917:SF3">
    <property type="entry name" value="VITRONECTIN"/>
    <property type="match status" value="1"/>
</dbReference>
<dbReference type="PRINTS" id="PR00022">
    <property type="entry name" value="SOMATOMEDINB"/>
</dbReference>
<accession>A0A6P7WW44</accession>
<dbReference type="InParanoid" id="A0A6P7WW44"/>
<dbReference type="GO" id="GO:0005615">
    <property type="term" value="C:extracellular space"/>
    <property type="evidence" value="ECO:0007669"/>
    <property type="project" value="TreeGrafter"/>
</dbReference>
<dbReference type="GO" id="GO:0005178">
    <property type="term" value="F:integrin binding"/>
    <property type="evidence" value="ECO:0007669"/>
    <property type="project" value="TreeGrafter"/>
</dbReference>
<dbReference type="PROSITE" id="PS51642">
    <property type="entry name" value="HEMOPEXIN_2"/>
    <property type="match status" value="4"/>
</dbReference>
<feature type="repeat" description="Hemopexin" evidence="7">
    <location>
        <begin position="192"/>
        <end position="239"/>
    </location>
</feature>
<reference evidence="11" key="1">
    <citation type="submission" date="2025-08" db="UniProtKB">
        <authorList>
            <consortium name="RefSeq"/>
        </authorList>
    </citation>
    <scope>IDENTIFICATION</scope>
</reference>
<dbReference type="PROSITE" id="PS00024">
    <property type="entry name" value="HEMOPEXIN"/>
    <property type="match status" value="2"/>
</dbReference>
<dbReference type="InterPro" id="IPR036375">
    <property type="entry name" value="Hemopexin-like_dom_sf"/>
</dbReference>
<dbReference type="Gene3D" id="2.110.10.10">
    <property type="entry name" value="Hemopexin-like domain"/>
    <property type="match status" value="2"/>
</dbReference>
<dbReference type="InterPro" id="IPR000585">
    <property type="entry name" value="Hemopexin-like_dom"/>
</dbReference>
<evidence type="ECO:0000256" key="4">
    <source>
        <dbReference type="ARBA" id="ARBA00022737"/>
    </source>
</evidence>
<keyword evidence="6" id="KW-0325">Glycoprotein</keyword>
<evidence type="ECO:0000256" key="3">
    <source>
        <dbReference type="ARBA" id="ARBA00022729"/>
    </source>
</evidence>
<sequence length="454" mass="53422">MKLLLIVAALLSLLLSPALTDQESCVGRCDEGFNSQKKCQCERQCIYYESCCFDFNTVCDPKVTRGDVFALPDDEYIDYNETVDFPIIIPSFEPETQTQETEDLAPTELPFEEHTEPVTEIIDLADLTTSVFNEQEEEDEKEELCSGKPFDAFTDLKNGSIYAFRGKYFYELDDKGVQPGFPKLIKDVWGIEGPVDAAFTRINCQGRTYLFKGSEYWRFDNGVLDPDYPRNISKGFKNISDNLNAAFALPAYNYNGREKVYFFKGNRYWQYHFKHQPSRKDCAGGPPSMVFDQYAFLQLDSWRDFFRNLYGELNSDGESRPRLISRDWRGLPNGIDAAVAGRIYLPPQNQKVLRRSWRQKSRRNRKRYQRKRFPSWSRFWKWQSEEDDDSGLDPDWSMPIKSQCRLVQSAYFFKKDKYYRVNMRTKRVDFVRPRYPRSIAQYWLGCKDTQLRRK</sequence>
<dbReference type="Proteomes" id="UP000515156">
    <property type="component" value="Chromosome 13"/>
</dbReference>
<name>A0A6P7WW44_9AMPH</name>
<dbReference type="InterPro" id="IPR051298">
    <property type="entry name" value="Heme_transport/Cell_adhesion"/>
</dbReference>
<dbReference type="SUPFAM" id="SSF90188">
    <property type="entry name" value="Somatomedin B domain"/>
    <property type="match status" value="1"/>
</dbReference>
<keyword evidence="2" id="KW-0964">Secreted</keyword>
<dbReference type="SMART" id="SM00120">
    <property type="entry name" value="HX"/>
    <property type="match status" value="4"/>
</dbReference>
<dbReference type="Pfam" id="PF00045">
    <property type="entry name" value="Hemopexin"/>
    <property type="match status" value="4"/>
</dbReference>
<evidence type="ECO:0000256" key="1">
    <source>
        <dbReference type="ARBA" id="ARBA00004613"/>
    </source>
</evidence>
<evidence type="ECO:0000259" key="9">
    <source>
        <dbReference type="PROSITE" id="PS50958"/>
    </source>
</evidence>
<dbReference type="GO" id="GO:0030247">
    <property type="term" value="F:polysaccharide binding"/>
    <property type="evidence" value="ECO:0007669"/>
    <property type="project" value="InterPro"/>
</dbReference>
<keyword evidence="4" id="KW-0677">Repeat</keyword>
<dbReference type="GO" id="GO:0006955">
    <property type="term" value="P:immune response"/>
    <property type="evidence" value="ECO:0007669"/>
    <property type="project" value="InterPro"/>
</dbReference>
<dbReference type="GO" id="GO:0033627">
    <property type="term" value="P:cell adhesion mediated by integrin"/>
    <property type="evidence" value="ECO:0007669"/>
    <property type="project" value="TreeGrafter"/>
</dbReference>
<feature type="repeat" description="Hemopexin" evidence="7">
    <location>
        <begin position="389"/>
        <end position="446"/>
    </location>
</feature>
<dbReference type="RefSeq" id="XP_030042124.1">
    <property type="nucleotide sequence ID" value="XM_030186264.1"/>
</dbReference>
<dbReference type="PANTHER" id="PTHR22917">
    <property type="entry name" value="HEMOPEXIN DOMAIN-CONTAINING PROTEIN"/>
    <property type="match status" value="1"/>
</dbReference>
<evidence type="ECO:0000256" key="7">
    <source>
        <dbReference type="PROSITE-ProRule" id="PRU01011"/>
    </source>
</evidence>
<feature type="repeat" description="Hemopexin" evidence="7">
    <location>
        <begin position="240"/>
        <end position="297"/>
    </location>
</feature>
<comment type="subcellular location">
    <subcellularLocation>
        <location evidence="1">Secreted</location>
    </subcellularLocation>
</comment>
<dbReference type="SMART" id="SM00201">
    <property type="entry name" value="SO"/>
    <property type="match status" value="1"/>
</dbReference>
<dbReference type="Pfam" id="PF01033">
    <property type="entry name" value="Somatomedin_B"/>
    <property type="match status" value="1"/>
</dbReference>
<protein>
    <submittedName>
        <fullName evidence="11">Vitronectin</fullName>
    </submittedName>
</protein>
<keyword evidence="3 8" id="KW-0732">Signal</keyword>
<keyword evidence="5" id="KW-1015">Disulfide bond</keyword>
<dbReference type="PROSITE" id="PS50958">
    <property type="entry name" value="SMB_2"/>
    <property type="match status" value="1"/>
</dbReference>
<feature type="repeat" description="Hemopexin" evidence="7">
    <location>
        <begin position="147"/>
        <end position="191"/>
    </location>
</feature>
<dbReference type="CTD" id="7448"/>
<dbReference type="KEGG" id="muo:115456891"/>
<evidence type="ECO:0000313" key="11">
    <source>
        <dbReference type="RefSeq" id="XP_030042124.1"/>
    </source>
</evidence>
<dbReference type="InterPro" id="IPR036024">
    <property type="entry name" value="Somatomedin_B-like_dom_sf"/>
</dbReference>
<evidence type="ECO:0000256" key="6">
    <source>
        <dbReference type="ARBA" id="ARBA00023180"/>
    </source>
</evidence>
<dbReference type="PROSITE" id="PS00524">
    <property type="entry name" value="SMB_1"/>
    <property type="match status" value="1"/>
</dbReference>
<evidence type="ECO:0000313" key="10">
    <source>
        <dbReference type="Proteomes" id="UP000515156"/>
    </source>
</evidence>